<dbReference type="RefSeq" id="WP_044154673.1">
    <property type="nucleotide sequence ID" value="NZ_CP098738.1"/>
</dbReference>
<evidence type="ECO:0000256" key="1">
    <source>
        <dbReference type="ARBA" id="ARBA00004651"/>
    </source>
</evidence>
<feature type="transmembrane region" description="Helical" evidence="7">
    <location>
        <begin position="243"/>
        <end position="262"/>
    </location>
</feature>
<evidence type="ECO:0000256" key="5">
    <source>
        <dbReference type="ARBA" id="ARBA00022989"/>
    </source>
</evidence>
<keyword evidence="3" id="KW-0813">Transport</keyword>
<dbReference type="InterPro" id="IPR011701">
    <property type="entry name" value="MFS"/>
</dbReference>
<feature type="domain" description="Major facilitator superfamily (MFS) profile" evidence="8">
    <location>
        <begin position="7"/>
        <end position="384"/>
    </location>
</feature>
<feature type="transmembrane region" description="Helical" evidence="7">
    <location>
        <begin position="7"/>
        <end position="26"/>
    </location>
</feature>
<evidence type="ECO:0000256" key="6">
    <source>
        <dbReference type="ARBA" id="ARBA00023136"/>
    </source>
</evidence>
<sequence length="389" mass="42122">MKKQNITLAILLTNLFIAFLGIGLVIPVTPAIMNELHLSGTAVGYMVACFAVTQLIVSPIAGRWVDRFGRKIMIVIGLLFFSVSEFLFGIGKTVDILFISRMLGGISAAFIMPGVTAFIADITTVKTRPKALGYMSAAISTGFIIGPGIGGFLAEIHSRLPFFFAAAFALIAAILSILTLREPERNPENEKIEGQKTGFKRIFAPMYFIAFLIILISSFGLASFESLFALFVDHKFGFTASDIAILITGGAIVGAITQVVLFDRFTRWFGEIRLIRYSLILSTSLVFLLTLVNSYAAILLVTFTVFVGFDLMRPAVTTYLSKIAGNEQGFAGGMNSMFTSIGNVFGPIIGGMLFDIDLNYPFYFATAALAIGIALTIAWKAPAHIKASM</sequence>
<dbReference type="PROSITE" id="PS50850">
    <property type="entry name" value="MFS"/>
    <property type="match status" value="1"/>
</dbReference>
<dbReference type="Pfam" id="PF07690">
    <property type="entry name" value="MFS_1"/>
    <property type="match status" value="1"/>
</dbReference>
<dbReference type="PANTHER" id="PTHR23504">
    <property type="entry name" value="MAJOR FACILITATOR SUPERFAMILY DOMAIN-CONTAINING PROTEIN 10"/>
    <property type="match status" value="1"/>
</dbReference>
<evidence type="ECO:0000256" key="2">
    <source>
        <dbReference type="ARBA" id="ARBA00007520"/>
    </source>
</evidence>
<dbReference type="Gene3D" id="1.20.1250.20">
    <property type="entry name" value="MFS general substrate transporter like domains"/>
    <property type="match status" value="1"/>
</dbReference>
<dbReference type="InterPro" id="IPR005829">
    <property type="entry name" value="Sugar_transporter_CS"/>
</dbReference>
<dbReference type="PRINTS" id="PR01035">
    <property type="entry name" value="TCRTETA"/>
</dbReference>
<comment type="subcellular location">
    <subcellularLocation>
        <location evidence="1">Cell membrane</location>
        <topology evidence="1">Multi-pass membrane protein</topology>
    </subcellularLocation>
</comment>
<feature type="transmembrane region" description="Helical" evidence="7">
    <location>
        <begin position="38"/>
        <end position="60"/>
    </location>
</feature>
<organism evidence="9 10">
    <name type="scientific">Bacillus halotolerans</name>
    <dbReference type="NCBI Taxonomy" id="260554"/>
    <lineage>
        <taxon>Bacteria</taxon>
        <taxon>Bacillati</taxon>
        <taxon>Bacillota</taxon>
        <taxon>Bacilli</taxon>
        <taxon>Bacillales</taxon>
        <taxon>Bacillaceae</taxon>
        <taxon>Bacillus</taxon>
    </lineage>
</organism>
<protein>
    <submittedName>
        <fullName evidence="9">Multidrug efflux MFS transporter Bmr</fullName>
    </submittedName>
</protein>
<accession>A0ABY7HVW8</accession>
<evidence type="ECO:0000256" key="3">
    <source>
        <dbReference type="ARBA" id="ARBA00022448"/>
    </source>
</evidence>
<reference evidence="9" key="1">
    <citation type="submission" date="2022-12" db="EMBL/GenBank/DDBJ databases">
        <title>Genomic of Bacillus halotolerans.</title>
        <authorList>
            <person name="Xu G."/>
            <person name="Ding Y."/>
        </authorList>
    </citation>
    <scope>NUCLEOTIDE SEQUENCE</scope>
    <source>
        <strain evidence="9">B13</strain>
    </source>
</reference>
<proteinExistence type="inferred from homology"/>
<keyword evidence="6 7" id="KW-0472">Membrane</keyword>
<dbReference type="CDD" id="cd17325">
    <property type="entry name" value="MFS_MdtG_SLC18_like"/>
    <property type="match status" value="1"/>
</dbReference>
<feature type="transmembrane region" description="Helical" evidence="7">
    <location>
        <begin position="96"/>
        <end position="120"/>
    </location>
</feature>
<dbReference type="PANTHER" id="PTHR23504:SF115">
    <property type="entry name" value="MULTIDRUG RESISTANCE PROTEIN 2"/>
    <property type="match status" value="1"/>
</dbReference>
<feature type="transmembrane region" description="Helical" evidence="7">
    <location>
        <begin position="132"/>
        <end position="154"/>
    </location>
</feature>
<evidence type="ECO:0000259" key="8">
    <source>
        <dbReference type="PROSITE" id="PS50850"/>
    </source>
</evidence>
<dbReference type="EMBL" id="CP114066">
    <property type="protein sequence ID" value="WAT19792.1"/>
    <property type="molecule type" value="Genomic_DNA"/>
</dbReference>
<comment type="similarity">
    <text evidence="2">Belongs to the major facilitator superfamily. TCR/Tet family.</text>
</comment>
<dbReference type="InterPro" id="IPR001958">
    <property type="entry name" value="Tet-R_TetA/multi-R_MdtG-like"/>
</dbReference>
<dbReference type="PROSITE" id="PS00216">
    <property type="entry name" value="SUGAR_TRANSPORT_1"/>
    <property type="match status" value="1"/>
</dbReference>
<gene>
    <name evidence="9" type="primary">bmr</name>
    <name evidence="9" type="ORF">O0R52_12300</name>
</gene>
<evidence type="ECO:0000313" key="9">
    <source>
        <dbReference type="EMBL" id="WAT19792.1"/>
    </source>
</evidence>
<feature type="transmembrane region" description="Helical" evidence="7">
    <location>
        <begin position="360"/>
        <end position="379"/>
    </location>
</feature>
<dbReference type="InterPro" id="IPR020846">
    <property type="entry name" value="MFS_dom"/>
</dbReference>
<dbReference type="InterPro" id="IPR036259">
    <property type="entry name" value="MFS_trans_sf"/>
</dbReference>
<dbReference type="Proteomes" id="UP001164713">
    <property type="component" value="Chromosome"/>
</dbReference>
<keyword evidence="5 7" id="KW-1133">Transmembrane helix</keyword>
<keyword evidence="4 7" id="KW-0812">Transmembrane</keyword>
<evidence type="ECO:0000256" key="4">
    <source>
        <dbReference type="ARBA" id="ARBA00022692"/>
    </source>
</evidence>
<evidence type="ECO:0000256" key="7">
    <source>
        <dbReference type="SAM" id="Phobius"/>
    </source>
</evidence>
<feature type="transmembrane region" description="Helical" evidence="7">
    <location>
        <begin position="202"/>
        <end position="223"/>
    </location>
</feature>
<keyword evidence="10" id="KW-1185">Reference proteome</keyword>
<evidence type="ECO:0000313" key="10">
    <source>
        <dbReference type="Proteomes" id="UP001164713"/>
    </source>
</evidence>
<feature type="transmembrane region" description="Helical" evidence="7">
    <location>
        <begin position="160"/>
        <end position="181"/>
    </location>
</feature>
<dbReference type="SUPFAM" id="SSF103473">
    <property type="entry name" value="MFS general substrate transporter"/>
    <property type="match status" value="1"/>
</dbReference>
<name>A0ABY7HVW8_9BACI</name>
<feature type="transmembrane region" description="Helical" evidence="7">
    <location>
        <begin position="72"/>
        <end position="90"/>
    </location>
</feature>